<dbReference type="InterPro" id="IPR012677">
    <property type="entry name" value="Nucleotide-bd_a/b_plait_sf"/>
</dbReference>
<comment type="caution">
    <text evidence="2">The sequence shown here is derived from an EMBL/GenBank/DDBJ whole genome shotgun (WGS) entry which is preliminary data.</text>
</comment>
<keyword evidence="3" id="KW-1185">Reference proteome</keyword>
<evidence type="ECO:0000313" key="3">
    <source>
        <dbReference type="Proteomes" id="UP000265515"/>
    </source>
</evidence>
<dbReference type="Gramene" id="GBG85608">
    <property type="protein sequence ID" value="GBG85608"/>
    <property type="gene ID" value="CBR_g40336"/>
</dbReference>
<gene>
    <name evidence="2" type="ORF">CBR_g40336</name>
</gene>
<dbReference type="Gene3D" id="3.30.70.330">
    <property type="match status" value="1"/>
</dbReference>
<proteinExistence type="predicted"/>
<dbReference type="AlphaFoldDB" id="A0A388LTE9"/>
<evidence type="ECO:0000256" key="1">
    <source>
        <dbReference type="SAM" id="MobiDB-lite"/>
    </source>
</evidence>
<feature type="region of interest" description="Disordered" evidence="1">
    <location>
        <begin position="1"/>
        <end position="61"/>
    </location>
</feature>
<dbReference type="PANTHER" id="PTHR21678">
    <property type="entry name" value="GROWTH INHIBITION AND DIFFERENTIATION RELATED PROTEIN 88"/>
    <property type="match status" value="1"/>
</dbReference>
<dbReference type="Proteomes" id="UP000265515">
    <property type="component" value="Unassembled WGS sequence"/>
</dbReference>
<feature type="compositionally biased region" description="Polar residues" evidence="1">
    <location>
        <begin position="1"/>
        <end position="11"/>
    </location>
</feature>
<dbReference type="PANTHER" id="PTHR21678:SF0">
    <property type="entry name" value="C3H1-TYPE DOMAIN-CONTAINING PROTEIN"/>
    <property type="match status" value="1"/>
</dbReference>
<dbReference type="OMA" id="QCASERD"/>
<reference evidence="2 3" key="1">
    <citation type="journal article" date="2018" name="Cell">
        <title>The Chara Genome: Secondary Complexity and Implications for Plant Terrestrialization.</title>
        <authorList>
            <person name="Nishiyama T."/>
            <person name="Sakayama H."/>
            <person name="Vries J.D."/>
            <person name="Buschmann H."/>
            <person name="Saint-Marcoux D."/>
            <person name="Ullrich K.K."/>
            <person name="Haas F.B."/>
            <person name="Vanderstraeten L."/>
            <person name="Becker D."/>
            <person name="Lang D."/>
            <person name="Vosolsobe S."/>
            <person name="Rombauts S."/>
            <person name="Wilhelmsson P.K.I."/>
            <person name="Janitza P."/>
            <person name="Kern R."/>
            <person name="Heyl A."/>
            <person name="Rumpler F."/>
            <person name="Villalobos L.I.A.C."/>
            <person name="Clay J.M."/>
            <person name="Skokan R."/>
            <person name="Toyoda A."/>
            <person name="Suzuki Y."/>
            <person name="Kagoshima H."/>
            <person name="Schijlen E."/>
            <person name="Tajeshwar N."/>
            <person name="Catarino B."/>
            <person name="Hetherington A.J."/>
            <person name="Saltykova A."/>
            <person name="Bonnot C."/>
            <person name="Breuninger H."/>
            <person name="Symeonidi A."/>
            <person name="Radhakrishnan G.V."/>
            <person name="Van Nieuwerburgh F."/>
            <person name="Deforce D."/>
            <person name="Chang C."/>
            <person name="Karol K.G."/>
            <person name="Hedrich R."/>
            <person name="Ulvskov P."/>
            <person name="Glockner G."/>
            <person name="Delwiche C.F."/>
            <person name="Petrasek J."/>
            <person name="Van de Peer Y."/>
            <person name="Friml J."/>
            <person name="Beilby M."/>
            <person name="Dolan L."/>
            <person name="Kohara Y."/>
            <person name="Sugano S."/>
            <person name="Fujiyama A."/>
            <person name="Delaux P.-M."/>
            <person name="Quint M."/>
            <person name="TheiBen G."/>
            <person name="Hagemann M."/>
            <person name="Harholt J."/>
            <person name="Dunand C."/>
            <person name="Zachgo S."/>
            <person name="Langdale J."/>
            <person name="Maumus F."/>
            <person name="Straeten D.V.D."/>
            <person name="Gould S.B."/>
            <person name="Rensing S.A."/>
        </authorList>
    </citation>
    <scope>NUCLEOTIDE SEQUENCE [LARGE SCALE GENOMIC DNA]</scope>
    <source>
        <strain evidence="2 3">S276</strain>
    </source>
</reference>
<dbReference type="OrthoDB" id="5418203at2759"/>
<feature type="compositionally biased region" description="Basic and acidic residues" evidence="1">
    <location>
        <begin position="42"/>
        <end position="61"/>
    </location>
</feature>
<sequence length="290" mass="32332">MADVATGTSASDGEEDNWETSWSTELEKLVPASLTSDTAGSVDERKKGKGEGGRREGVADVDKAVPRQRGRGAFTYGDTGLYCDRLLKNNDVVRDSRTHSDSFDLTDLERTLIDRQQDDADEAYLRPGAHVDDVEPFDLVHVLEIYGFSPSMKTTDLEGWLDSYRADGVFVKWVDDTHALAVFSSPAVARRAFATICDSRFKLRPYAEACPASKLISHRDLSPAVPRPATTVRVARRLIASALNDRNITRAVLAQAPKGCSVEDQRKRDEERRARQNMRRELRDAAWSEN</sequence>
<evidence type="ECO:0000313" key="2">
    <source>
        <dbReference type="EMBL" id="GBG85608.1"/>
    </source>
</evidence>
<dbReference type="InterPro" id="IPR039884">
    <property type="entry name" value="R3HC1/R3HCL"/>
</dbReference>
<feature type="compositionally biased region" description="Basic and acidic residues" evidence="1">
    <location>
        <begin position="261"/>
        <end position="290"/>
    </location>
</feature>
<protein>
    <submittedName>
        <fullName evidence="2">Uncharacterized protein</fullName>
    </submittedName>
</protein>
<name>A0A388LTE9_CHABU</name>
<feature type="region of interest" description="Disordered" evidence="1">
    <location>
        <begin position="259"/>
        <end position="290"/>
    </location>
</feature>
<organism evidence="2 3">
    <name type="scientific">Chara braunii</name>
    <name type="common">Braun's stonewort</name>
    <dbReference type="NCBI Taxonomy" id="69332"/>
    <lineage>
        <taxon>Eukaryota</taxon>
        <taxon>Viridiplantae</taxon>
        <taxon>Streptophyta</taxon>
        <taxon>Charophyceae</taxon>
        <taxon>Charales</taxon>
        <taxon>Characeae</taxon>
        <taxon>Chara</taxon>
    </lineage>
</organism>
<accession>A0A388LTE9</accession>
<dbReference type="EMBL" id="BFEA01000526">
    <property type="protein sequence ID" value="GBG85608.1"/>
    <property type="molecule type" value="Genomic_DNA"/>
</dbReference>